<organism evidence="12 13">
    <name type="scientific">Hydrogenispora ethanolica</name>
    <dbReference type="NCBI Taxonomy" id="1082276"/>
    <lineage>
        <taxon>Bacteria</taxon>
        <taxon>Bacillati</taxon>
        <taxon>Bacillota</taxon>
        <taxon>Hydrogenispora</taxon>
    </lineage>
</organism>
<feature type="domain" description="HTH araC/xylS-type" evidence="10">
    <location>
        <begin position="412"/>
        <end position="514"/>
    </location>
</feature>
<evidence type="ECO:0000256" key="7">
    <source>
        <dbReference type="ARBA" id="ARBA00023163"/>
    </source>
</evidence>
<keyword evidence="9" id="KW-0175">Coiled coil</keyword>
<dbReference type="GO" id="GO:0003700">
    <property type="term" value="F:DNA-binding transcription factor activity"/>
    <property type="evidence" value="ECO:0007669"/>
    <property type="project" value="InterPro"/>
</dbReference>
<evidence type="ECO:0000256" key="5">
    <source>
        <dbReference type="ARBA" id="ARBA00023015"/>
    </source>
</evidence>
<dbReference type="SUPFAM" id="SSF52172">
    <property type="entry name" value="CheY-like"/>
    <property type="match status" value="1"/>
</dbReference>
<dbReference type="GO" id="GO:0000160">
    <property type="term" value="P:phosphorelay signal transduction system"/>
    <property type="evidence" value="ECO:0007669"/>
    <property type="project" value="UniProtKB-KW"/>
</dbReference>
<protein>
    <submittedName>
        <fullName evidence="12">Two-component system response regulator YesN</fullName>
    </submittedName>
</protein>
<dbReference type="CDD" id="cd17536">
    <property type="entry name" value="REC_YesN-like"/>
    <property type="match status" value="1"/>
</dbReference>
<feature type="domain" description="Response regulatory" evidence="11">
    <location>
        <begin position="3"/>
        <end position="120"/>
    </location>
</feature>
<name>A0A4R1RTR1_HYDET</name>
<evidence type="ECO:0000313" key="13">
    <source>
        <dbReference type="Proteomes" id="UP000295008"/>
    </source>
</evidence>
<feature type="modified residue" description="4-aspartylphosphate" evidence="8">
    <location>
        <position position="55"/>
    </location>
</feature>
<evidence type="ECO:0000259" key="10">
    <source>
        <dbReference type="PROSITE" id="PS01124"/>
    </source>
</evidence>
<dbReference type="PANTHER" id="PTHR42713:SF3">
    <property type="entry name" value="TRANSCRIPTIONAL REGULATORY PROTEIN HPTR"/>
    <property type="match status" value="1"/>
</dbReference>
<keyword evidence="5" id="KW-0805">Transcription regulation</keyword>
<dbReference type="Gene3D" id="3.40.50.2300">
    <property type="match status" value="1"/>
</dbReference>
<keyword evidence="2" id="KW-0963">Cytoplasm</keyword>
<dbReference type="Proteomes" id="UP000295008">
    <property type="component" value="Unassembled WGS sequence"/>
</dbReference>
<feature type="coiled-coil region" evidence="9">
    <location>
        <begin position="116"/>
        <end position="143"/>
    </location>
</feature>
<dbReference type="PROSITE" id="PS01124">
    <property type="entry name" value="HTH_ARAC_FAMILY_2"/>
    <property type="match status" value="1"/>
</dbReference>
<dbReference type="GO" id="GO:0043565">
    <property type="term" value="F:sequence-specific DNA binding"/>
    <property type="evidence" value="ECO:0007669"/>
    <property type="project" value="InterPro"/>
</dbReference>
<keyword evidence="7" id="KW-0804">Transcription</keyword>
<evidence type="ECO:0000256" key="9">
    <source>
        <dbReference type="SAM" id="Coils"/>
    </source>
</evidence>
<dbReference type="EMBL" id="SLUN01000011">
    <property type="protein sequence ID" value="TCL69921.1"/>
    <property type="molecule type" value="Genomic_DNA"/>
</dbReference>
<dbReference type="SMART" id="SM00448">
    <property type="entry name" value="REC"/>
    <property type="match status" value="1"/>
</dbReference>
<evidence type="ECO:0000256" key="8">
    <source>
        <dbReference type="PROSITE-ProRule" id="PRU00169"/>
    </source>
</evidence>
<dbReference type="GO" id="GO:0005737">
    <property type="term" value="C:cytoplasm"/>
    <property type="evidence" value="ECO:0007669"/>
    <property type="project" value="UniProtKB-SubCell"/>
</dbReference>
<dbReference type="InterPro" id="IPR018060">
    <property type="entry name" value="HTH_AraC"/>
</dbReference>
<dbReference type="InterPro" id="IPR009057">
    <property type="entry name" value="Homeodomain-like_sf"/>
</dbReference>
<proteinExistence type="predicted"/>
<comment type="subcellular location">
    <subcellularLocation>
        <location evidence="1">Cytoplasm</location>
    </subcellularLocation>
</comment>
<keyword evidence="13" id="KW-1185">Reference proteome</keyword>
<dbReference type="SMART" id="SM00342">
    <property type="entry name" value="HTH_ARAC"/>
    <property type="match status" value="1"/>
</dbReference>
<dbReference type="InterPro" id="IPR051552">
    <property type="entry name" value="HptR"/>
</dbReference>
<gene>
    <name evidence="12" type="ORF">EDC14_101143</name>
</gene>
<dbReference type="Gene3D" id="1.10.10.60">
    <property type="entry name" value="Homeodomain-like"/>
    <property type="match status" value="2"/>
</dbReference>
<evidence type="ECO:0000256" key="4">
    <source>
        <dbReference type="ARBA" id="ARBA00023012"/>
    </source>
</evidence>
<evidence type="ECO:0000256" key="3">
    <source>
        <dbReference type="ARBA" id="ARBA00022553"/>
    </source>
</evidence>
<dbReference type="Pfam" id="PF00072">
    <property type="entry name" value="Response_reg"/>
    <property type="match status" value="1"/>
</dbReference>
<evidence type="ECO:0000259" key="11">
    <source>
        <dbReference type="PROSITE" id="PS50110"/>
    </source>
</evidence>
<evidence type="ECO:0000256" key="2">
    <source>
        <dbReference type="ARBA" id="ARBA00022490"/>
    </source>
</evidence>
<comment type="caution">
    <text evidence="12">The sequence shown here is derived from an EMBL/GenBank/DDBJ whole genome shotgun (WGS) entry which is preliminary data.</text>
</comment>
<dbReference type="AlphaFoldDB" id="A0A4R1RTR1"/>
<reference evidence="12 13" key="1">
    <citation type="submission" date="2019-03" db="EMBL/GenBank/DDBJ databases">
        <title>Genomic Encyclopedia of Type Strains, Phase IV (KMG-IV): sequencing the most valuable type-strain genomes for metagenomic binning, comparative biology and taxonomic classification.</title>
        <authorList>
            <person name="Goeker M."/>
        </authorList>
    </citation>
    <scope>NUCLEOTIDE SEQUENCE [LARGE SCALE GENOMIC DNA]</scope>
    <source>
        <strain evidence="12 13">LX-B</strain>
    </source>
</reference>
<sequence>MYKVLIVDDEAIIRDGIAAVIDWEQYGFTLIGAAPNGVEALEMIQVEPPHIVITDLRMPVLDGLELIARVKQTYPGIAFVVLSGYGEFESAKTAMHYGVRHYLLKPCNENQIIQVLLELKEELQSNEQKEEFIRKNRENLEKVLPLVKEQFLRDFIANRNYVKDEYPYYRHLFGLEDLSVRLVLYEPEAEAGFEELFGLVQIIEDCFAETSFLNTVIKNQVLSLVQIEQETALASAINRVKNTFKYYHNLEVTVAYSEERTFEAAPLLYNEMRECLKHSIYVGVGSIITKRDIELSGAAKGPPELFFDFDSVAVAVKSGNLETVHRTIADFFKQLRQHKFPVEVVKTYATQLLTVLIRQCRTEELKDQLDKVVELQRIETVEGIESFIQITGWERTKDFHSRILSKHSRLIQTLLQYVQEHLGDENLSLKQLAAEVVFMNEDYLSKLFVKETGEKFSNFLMKQRMERAKELIGQASADRIYEIAQSVGLGNNPQYFSQLFKKYTGMAPSEYKKAN</sequence>
<dbReference type="SUPFAM" id="SSF46689">
    <property type="entry name" value="Homeodomain-like"/>
    <property type="match status" value="1"/>
</dbReference>
<dbReference type="InterPro" id="IPR011006">
    <property type="entry name" value="CheY-like_superfamily"/>
</dbReference>
<dbReference type="PANTHER" id="PTHR42713">
    <property type="entry name" value="HISTIDINE KINASE-RELATED"/>
    <property type="match status" value="1"/>
</dbReference>
<dbReference type="RefSeq" id="WP_132014248.1">
    <property type="nucleotide sequence ID" value="NZ_SLUN01000011.1"/>
</dbReference>
<keyword evidence="6" id="KW-0238">DNA-binding</keyword>
<dbReference type="OrthoDB" id="9794370at2"/>
<keyword evidence="4" id="KW-0902">Two-component regulatory system</keyword>
<dbReference type="Pfam" id="PF12833">
    <property type="entry name" value="HTH_18"/>
    <property type="match status" value="1"/>
</dbReference>
<keyword evidence="3 8" id="KW-0597">Phosphoprotein</keyword>
<evidence type="ECO:0000256" key="6">
    <source>
        <dbReference type="ARBA" id="ARBA00023125"/>
    </source>
</evidence>
<evidence type="ECO:0000313" key="12">
    <source>
        <dbReference type="EMBL" id="TCL69921.1"/>
    </source>
</evidence>
<accession>A0A4R1RTR1</accession>
<dbReference type="PROSITE" id="PS50110">
    <property type="entry name" value="RESPONSE_REGULATORY"/>
    <property type="match status" value="1"/>
</dbReference>
<evidence type="ECO:0000256" key="1">
    <source>
        <dbReference type="ARBA" id="ARBA00004496"/>
    </source>
</evidence>
<dbReference type="InterPro" id="IPR001789">
    <property type="entry name" value="Sig_transdc_resp-reg_receiver"/>
</dbReference>